<evidence type="ECO:0000259" key="9">
    <source>
        <dbReference type="Pfam" id="PF02753"/>
    </source>
</evidence>
<dbReference type="PANTHER" id="PTHR30251:SF10">
    <property type="entry name" value="FIMBRIAL CHAPERONE YEHC-RELATED"/>
    <property type="match status" value="1"/>
</dbReference>
<dbReference type="PRINTS" id="PR00969">
    <property type="entry name" value="CHAPERONPILI"/>
</dbReference>
<protein>
    <submittedName>
        <fullName evidence="10">P pilus assembly protein, chaperone PapD</fullName>
    </submittedName>
</protein>
<evidence type="ECO:0000256" key="3">
    <source>
        <dbReference type="ARBA" id="ARBA00022729"/>
    </source>
</evidence>
<evidence type="ECO:0000256" key="2">
    <source>
        <dbReference type="ARBA" id="ARBA00007399"/>
    </source>
</evidence>
<reference evidence="11" key="1">
    <citation type="submission" date="2017-02" db="EMBL/GenBank/DDBJ databases">
        <authorList>
            <person name="Varghese N."/>
            <person name="Submissions S."/>
        </authorList>
    </citation>
    <scope>NUCLEOTIDE SEQUENCE [LARGE SCALE GENOMIC DNA]</scope>
    <source>
        <strain evidence="11">DSM 19608</strain>
    </source>
</reference>
<evidence type="ECO:0000256" key="1">
    <source>
        <dbReference type="ARBA" id="ARBA00004418"/>
    </source>
</evidence>
<comment type="similarity">
    <text evidence="2 6">Belongs to the periplasmic pilus chaperone family.</text>
</comment>
<evidence type="ECO:0000256" key="5">
    <source>
        <dbReference type="ARBA" id="ARBA00023186"/>
    </source>
</evidence>
<dbReference type="InterPro" id="IPR016147">
    <property type="entry name" value="Pili_assmbl_chaperone_N"/>
</dbReference>
<evidence type="ECO:0000256" key="4">
    <source>
        <dbReference type="ARBA" id="ARBA00022764"/>
    </source>
</evidence>
<dbReference type="AlphaFoldDB" id="A0A1T4QA74"/>
<dbReference type="PROSITE" id="PS00635">
    <property type="entry name" value="PILI_CHAPERONE"/>
    <property type="match status" value="1"/>
</dbReference>
<dbReference type="STRING" id="1123491.SAMN02745782_02074"/>
<dbReference type="Gene3D" id="2.60.40.10">
    <property type="entry name" value="Immunoglobulins"/>
    <property type="match status" value="2"/>
</dbReference>
<dbReference type="InterPro" id="IPR050643">
    <property type="entry name" value="Periplasmic_pilus_chap"/>
</dbReference>
<feature type="domain" description="Pili assembly chaperone N-terminal" evidence="8">
    <location>
        <begin position="20"/>
        <end position="145"/>
    </location>
</feature>
<dbReference type="InterPro" id="IPR036316">
    <property type="entry name" value="Pili_assmbl_chap_C_dom_sf"/>
</dbReference>
<name>A0A1T4QA74_VIBCI</name>
<dbReference type="PANTHER" id="PTHR30251">
    <property type="entry name" value="PILUS ASSEMBLY CHAPERONE"/>
    <property type="match status" value="1"/>
</dbReference>
<feature type="signal peptide" evidence="7">
    <location>
        <begin position="1"/>
        <end position="18"/>
    </location>
</feature>
<dbReference type="InterPro" id="IPR013783">
    <property type="entry name" value="Ig-like_fold"/>
</dbReference>
<organism evidence="10 11">
    <name type="scientific">Vibrio cincinnatiensis DSM 19608</name>
    <dbReference type="NCBI Taxonomy" id="1123491"/>
    <lineage>
        <taxon>Bacteria</taxon>
        <taxon>Pseudomonadati</taxon>
        <taxon>Pseudomonadota</taxon>
        <taxon>Gammaproteobacteria</taxon>
        <taxon>Vibrionales</taxon>
        <taxon>Vibrionaceae</taxon>
        <taxon>Vibrio</taxon>
    </lineage>
</organism>
<dbReference type="OrthoDB" id="9131059at2"/>
<evidence type="ECO:0000313" key="11">
    <source>
        <dbReference type="Proteomes" id="UP000190834"/>
    </source>
</evidence>
<keyword evidence="5 6" id="KW-0143">Chaperone</keyword>
<feature type="chain" id="PRO_5012933571" evidence="7">
    <location>
        <begin position="19"/>
        <end position="227"/>
    </location>
</feature>
<dbReference type="InterPro" id="IPR016148">
    <property type="entry name" value="Pili_assmbl_chaperone_C"/>
</dbReference>
<dbReference type="Pfam" id="PF00345">
    <property type="entry name" value="PapD_N"/>
    <property type="match status" value="1"/>
</dbReference>
<sequence>MKKLFFLLISMSASICDASVIINRTRVIYQEGAQETSFQLLNKSKTTHLVQAWIDNGDEEAAPEDIKTPFILLPPIVKIAGESGQIMKIQADESVNSLPKDQESVFWVNVLDIPPLPKTSSLEGGNYLQVALRTRIKLFYRPKGLVLSNRIISQSLFINENVNCLDNRSPFYMSIVRVEETDDNLLENSIMIPPYSCQEIEGVKFRSKNKYRVSWLDDYGSQQVTEI</sequence>
<proteinExistence type="inferred from homology"/>
<evidence type="ECO:0000259" key="8">
    <source>
        <dbReference type="Pfam" id="PF00345"/>
    </source>
</evidence>
<keyword evidence="11" id="KW-1185">Reference proteome</keyword>
<dbReference type="GO" id="GO:0071555">
    <property type="term" value="P:cell wall organization"/>
    <property type="evidence" value="ECO:0007669"/>
    <property type="project" value="InterPro"/>
</dbReference>
<dbReference type="InterPro" id="IPR018046">
    <property type="entry name" value="Pili_assmbl_chaperone_CS"/>
</dbReference>
<gene>
    <name evidence="10" type="ORF">SAMN02745782_02074</name>
</gene>
<evidence type="ECO:0000313" key="10">
    <source>
        <dbReference type="EMBL" id="SKA00673.1"/>
    </source>
</evidence>
<keyword evidence="3 7" id="KW-0732">Signal</keyword>
<accession>A0A1T4QA74</accession>
<evidence type="ECO:0000256" key="6">
    <source>
        <dbReference type="RuleBase" id="RU003918"/>
    </source>
</evidence>
<dbReference type="InterPro" id="IPR001829">
    <property type="entry name" value="Pili_assmbl_chaperone_bac"/>
</dbReference>
<evidence type="ECO:0000256" key="7">
    <source>
        <dbReference type="SAM" id="SignalP"/>
    </source>
</evidence>
<dbReference type="SUPFAM" id="SSF49584">
    <property type="entry name" value="Periplasmic chaperone C-domain"/>
    <property type="match status" value="1"/>
</dbReference>
<dbReference type="SUPFAM" id="SSF49354">
    <property type="entry name" value="PapD-like"/>
    <property type="match status" value="1"/>
</dbReference>
<keyword evidence="4" id="KW-0574">Periplasm</keyword>
<dbReference type="EMBL" id="FUXB01000009">
    <property type="protein sequence ID" value="SKA00673.1"/>
    <property type="molecule type" value="Genomic_DNA"/>
</dbReference>
<dbReference type="GO" id="GO:0030288">
    <property type="term" value="C:outer membrane-bounded periplasmic space"/>
    <property type="evidence" value="ECO:0007669"/>
    <property type="project" value="InterPro"/>
</dbReference>
<feature type="domain" description="Pili assembly chaperone C-terminal" evidence="9">
    <location>
        <begin position="166"/>
        <end position="222"/>
    </location>
</feature>
<dbReference type="Proteomes" id="UP000190834">
    <property type="component" value="Unassembled WGS sequence"/>
</dbReference>
<dbReference type="InterPro" id="IPR008962">
    <property type="entry name" value="PapD-like_sf"/>
</dbReference>
<dbReference type="Pfam" id="PF02753">
    <property type="entry name" value="PapD_C"/>
    <property type="match status" value="1"/>
</dbReference>
<comment type="subcellular location">
    <subcellularLocation>
        <location evidence="1 6">Periplasm</location>
    </subcellularLocation>
</comment>